<evidence type="ECO:0000256" key="1">
    <source>
        <dbReference type="ARBA" id="ARBA00010638"/>
    </source>
</evidence>
<dbReference type="GO" id="GO:0005524">
    <property type="term" value="F:ATP binding"/>
    <property type="evidence" value="ECO:0007669"/>
    <property type="project" value="UniProtKB-KW"/>
</dbReference>
<evidence type="ECO:0000256" key="5">
    <source>
        <dbReference type="RuleBase" id="RU361279"/>
    </source>
</evidence>
<dbReference type="SUPFAM" id="SSF100950">
    <property type="entry name" value="NagB/RpiA/CoA transferase-like"/>
    <property type="match status" value="1"/>
</dbReference>
<evidence type="ECO:0000256" key="3">
    <source>
        <dbReference type="ARBA" id="ARBA00022840"/>
    </source>
</evidence>
<evidence type="ECO:0000256" key="2">
    <source>
        <dbReference type="ARBA" id="ARBA00022741"/>
    </source>
</evidence>
<evidence type="ECO:0000313" key="7">
    <source>
        <dbReference type="Proteomes" id="UP000234845"/>
    </source>
</evidence>
<dbReference type="PANTHER" id="PTHR23407:SF1">
    <property type="entry name" value="5-FORMYLTETRAHYDROFOLATE CYCLO-LIGASE"/>
    <property type="match status" value="1"/>
</dbReference>
<reference evidence="7" key="1">
    <citation type="submission" date="2017-11" db="EMBL/GenBank/DDBJ databases">
        <title>The draft genome sequence of Chromatocurvus sp. F02.</title>
        <authorList>
            <person name="Du Z.-J."/>
            <person name="Chang Y.-Q."/>
        </authorList>
    </citation>
    <scope>NUCLEOTIDE SEQUENCE [LARGE SCALE GENOMIC DNA]</scope>
    <source>
        <strain evidence="7">F02</strain>
    </source>
</reference>
<dbReference type="Gene3D" id="3.40.50.10420">
    <property type="entry name" value="NagB/RpiA/CoA transferase-like"/>
    <property type="match status" value="1"/>
</dbReference>
<keyword evidence="2 4" id="KW-0547">Nucleotide-binding</keyword>
<dbReference type="AlphaFoldDB" id="A0A2N5Y565"/>
<dbReference type="GO" id="GO:0009396">
    <property type="term" value="P:folic acid-containing compound biosynthetic process"/>
    <property type="evidence" value="ECO:0007669"/>
    <property type="project" value="TreeGrafter"/>
</dbReference>
<evidence type="ECO:0000256" key="4">
    <source>
        <dbReference type="PIRSR" id="PIRSR006806-1"/>
    </source>
</evidence>
<keyword evidence="5" id="KW-0479">Metal-binding</keyword>
<dbReference type="InterPro" id="IPR037171">
    <property type="entry name" value="NagB/RpiA_transferase-like"/>
</dbReference>
<dbReference type="NCBIfam" id="TIGR02727">
    <property type="entry name" value="MTHFS_bact"/>
    <property type="match status" value="1"/>
</dbReference>
<comment type="catalytic activity">
    <reaction evidence="5">
        <text>(6S)-5-formyl-5,6,7,8-tetrahydrofolate + ATP = (6R)-5,10-methenyltetrahydrofolate + ADP + phosphate</text>
        <dbReference type="Rhea" id="RHEA:10488"/>
        <dbReference type="ChEBI" id="CHEBI:30616"/>
        <dbReference type="ChEBI" id="CHEBI:43474"/>
        <dbReference type="ChEBI" id="CHEBI:57455"/>
        <dbReference type="ChEBI" id="CHEBI:57457"/>
        <dbReference type="ChEBI" id="CHEBI:456216"/>
        <dbReference type="EC" id="6.3.3.2"/>
    </reaction>
</comment>
<comment type="cofactor">
    <cofactor evidence="5">
        <name>Mg(2+)</name>
        <dbReference type="ChEBI" id="CHEBI:18420"/>
    </cofactor>
</comment>
<dbReference type="GO" id="GO:0046872">
    <property type="term" value="F:metal ion binding"/>
    <property type="evidence" value="ECO:0007669"/>
    <property type="project" value="UniProtKB-KW"/>
</dbReference>
<dbReference type="RefSeq" id="WP_101520225.1">
    <property type="nucleotide sequence ID" value="NZ_PKLZ01000002.1"/>
</dbReference>
<gene>
    <name evidence="6" type="ORF">CWI75_04100</name>
</gene>
<protein>
    <recommendedName>
        <fullName evidence="5">5-formyltetrahydrofolate cyclo-ligase</fullName>
        <ecNumber evidence="5">6.3.3.2</ecNumber>
    </recommendedName>
</protein>
<dbReference type="GO" id="GO:0035999">
    <property type="term" value="P:tetrahydrofolate interconversion"/>
    <property type="evidence" value="ECO:0007669"/>
    <property type="project" value="TreeGrafter"/>
</dbReference>
<accession>A0A2N5Y565</accession>
<dbReference type="EMBL" id="PKLZ01000002">
    <property type="protein sequence ID" value="PLW83544.1"/>
    <property type="molecule type" value="Genomic_DNA"/>
</dbReference>
<organism evidence="6 7">
    <name type="scientific">Kineobactrum sediminis</name>
    <dbReference type="NCBI Taxonomy" id="1905677"/>
    <lineage>
        <taxon>Bacteria</taxon>
        <taxon>Pseudomonadati</taxon>
        <taxon>Pseudomonadota</taxon>
        <taxon>Gammaproteobacteria</taxon>
        <taxon>Cellvibrionales</taxon>
        <taxon>Halieaceae</taxon>
        <taxon>Kineobactrum</taxon>
    </lineage>
</organism>
<feature type="binding site" evidence="4">
    <location>
        <position position="59"/>
    </location>
    <ligand>
        <name>substrate</name>
    </ligand>
</feature>
<dbReference type="OrthoDB" id="9801938at2"/>
<feature type="binding site" evidence="4">
    <location>
        <begin position="136"/>
        <end position="144"/>
    </location>
    <ligand>
        <name>ATP</name>
        <dbReference type="ChEBI" id="CHEBI:30616"/>
    </ligand>
</feature>
<keyword evidence="6" id="KW-0436">Ligase</keyword>
<dbReference type="GO" id="GO:0030272">
    <property type="term" value="F:5-formyltetrahydrofolate cyclo-ligase activity"/>
    <property type="evidence" value="ECO:0007669"/>
    <property type="project" value="UniProtKB-EC"/>
</dbReference>
<dbReference type="InterPro" id="IPR002698">
    <property type="entry name" value="FTHF_cligase"/>
</dbReference>
<dbReference type="Proteomes" id="UP000234845">
    <property type="component" value="Unassembled WGS sequence"/>
</dbReference>
<comment type="similarity">
    <text evidence="1 5">Belongs to the 5-formyltetrahydrofolate cyclo-ligase family.</text>
</comment>
<dbReference type="Pfam" id="PF01812">
    <property type="entry name" value="5-FTHF_cyc-lig"/>
    <property type="match status" value="1"/>
</dbReference>
<dbReference type="PIRSF" id="PIRSF006806">
    <property type="entry name" value="FTHF_cligase"/>
    <property type="match status" value="1"/>
</dbReference>
<dbReference type="PANTHER" id="PTHR23407">
    <property type="entry name" value="ATPASE INHIBITOR/5-FORMYLTETRAHYDROFOLATE CYCLO-LIGASE"/>
    <property type="match status" value="1"/>
</dbReference>
<keyword evidence="3 4" id="KW-0067">ATP-binding</keyword>
<sequence length="200" mass="21823">MNSDPESKPALRTLLRARRRALGTDFRDAAARAAAVHARHLPGWDSARRVALFWANDGELDPVNLLADCRRRHCEVYLPVLADGNHLEFRLWSREETLAPNVLGIPEPGSDSPQCAPAQLDIVVMPLVAWQRDGTRLGMGGGFYDRTFAGVSGPLRVGLAFACQEASALPGDPWDIPLDFVITEAGLTRCNGPGKTSREI</sequence>
<dbReference type="EC" id="6.3.3.2" evidence="5"/>
<comment type="caution">
    <text evidence="6">The sequence shown here is derived from an EMBL/GenBank/DDBJ whole genome shotgun (WGS) entry which is preliminary data.</text>
</comment>
<name>A0A2N5Y565_9GAMM</name>
<proteinExistence type="inferred from homology"/>
<dbReference type="InterPro" id="IPR024185">
    <property type="entry name" value="FTHF_cligase-like_sf"/>
</dbReference>
<evidence type="ECO:0000313" key="6">
    <source>
        <dbReference type="EMBL" id="PLW83544.1"/>
    </source>
</evidence>
<keyword evidence="7" id="KW-1185">Reference proteome</keyword>
<feature type="binding site" evidence="4">
    <location>
        <begin position="8"/>
        <end position="12"/>
    </location>
    <ligand>
        <name>ATP</name>
        <dbReference type="ChEBI" id="CHEBI:30616"/>
    </ligand>
</feature>
<keyword evidence="5" id="KW-0460">Magnesium</keyword>